<dbReference type="Proteomes" id="UP001296104">
    <property type="component" value="Unassembled WGS sequence"/>
</dbReference>
<sequence>MTWGATTAFRPALPDHCAPQTVFLLRFSSALHTCVPTPLAFVSNTLGSLSIVAWLFAQLPQIYKNWSFGSTSGLSIYFLVVWCLGDLSNLLGALFTHQASWQVAIGVYYVFVDLCLVGQWLWYEKLKHGHPVLRVWRKRGQNDDGGENSGGRMQQVVIEGMPVLSRENSSDEHLSDEVEGDGGAAKQPTRPKIIFRTPTFNAEQRERDKNEKASSSQSGTPNGNTILRVASSSPMPSPSPRTMLFLACLVALAQATPITHQTPNNNSFHALQSHNPTPLEWAGTVLSWTSTVLYLGSRFPQLLKNFHRKSTEGLSPHLFIAAFCGNLLYSSALATNPQAWNNYGPYGGGGWVGQEGSDRVQWVLAALPFFLGAFGVLGLDGSVGVQFLMYGEGPEKLVVVEEEAGSGRWNWRSVSGYMRGWVPSISRGRGEREALLRADERHGDGYGAL</sequence>
<keyword evidence="3 8" id="KW-1133">Transmembrane helix</keyword>
<gene>
    <name evidence="9" type="ORF">LECACI_7A000978</name>
</gene>
<evidence type="ECO:0000313" key="10">
    <source>
        <dbReference type="Proteomes" id="UP001296104"/>
    </source>
</evidence>
<dbReference type="GO" id="GO:0034488">
    <property type="term" value="P:basic amino acid transmembrane export from vacuole"/>
    <property type="evidence" value="ECO:0007669"/>
    <property type="project" value="TreeGrafter"/>
</dbReference>
<feature type="region of interest" description="Disordered" evidence="7">
    <location>
        <begin position="168"/>
        <end position="235"/>
    </location>
</feature>
<dbReference type="GO" id="GO:0015174">
    <property type="term" value="F:basic amino acid transmembrane transporter activity"/>
    <property type="evidence" value="ECO:0007669"/>
    <property type="project" value="TreeGrafter"/>
</dbReference>
<evidence type="ECO:0000313" key="9">
    <source>
        <dbReference type="EMBL" id="CAK3808315.1"/>
    </source>
</evidence>
<evidence type="ECO:0000256" key="7">
    <source>
        <dbReference type="SAM" id="MobiDB-lite"/>
    </source>
</evidence>
<comment type="subcellular location">
    <subcellularLocation>
        <location evidence="1">Membrane</location>
        <topology evidence="1">Multi-pass membrane protein</topology>
    </subcellularLocation>
</comment>
<organism evidence="9 10">
    <name type="scientific">Lecanosticta acicola</name>
    <dbReference type="NCBI Taxonomy" id="111012"/>
    <lineage>
        <taxon>Eukaryota</taxon>
        <taxon>Fungi</taxon>
        <taxon>Dikarya</taxon>
        <taxon>Ascomycota</taxon>
        <taxon>Pezizomycotina</taxon>
        <taxon>Dothideomycetes</taxon>
        <taxon>Dothideomycetidae</taxon>
        <taxon>Mycosphaerellales</taxon>
        <taxon>Mycosphaerellaceae</taxon>
        <taxon>Lecanosticta</taxon>
    </lineage>
</organism>
<dbReference type="FunFam" id="1.20.1280.290:FF:000009">
    <property type="entry name" value="PQ loop repeat family protein"/>
    <property type="match status" value="1"/>
</dbReference>
<dbReference type="EMBL" id="CAVMBE010000003">
    <property type="protein sequence ID" value="CAK3808315.1"/>
    <property type="molecule type" value="Genomic_DNA"/>
</dbReference>
<evidence type="ECO:0000256" key="6">
    <source>
        <dbReference type="ARBA" id="ARBA00050768"/>
    </source>
</evidence>
<evidence type="ECO:0000256" key="5">
    <source>
        <dbReference type="ARBA" id="ARBA00038039"/>
    </source>
</evidence>
<protein>
    <submittedName>
        <fullName evidence="9">Vacuolar amino acid transporter</fullName>
    </submittedName>
</protein>
<name>A0AAI8YS42_9PEZI</name>
<dbReference type="PANTHER" id="PTHR16201">
    <property type="entry name" value="SEVEN TRANSMEMBRANE PROTEIN 1-RELATED"/>
    <property type="match status" value="1"/>
</dbReference>
<comment type="catalytic activity">
    <reaction evidence="6">
        <text>L-histidine(out) + L-arginine(in) = L-histidine(in) + L-arginine(out)</text>
        <dbReference type="Rhea" id="RHEA:71063"/>
        <dbReference type="ChEBI" id="CHEBI:32682"/>
        <dbReference type="ChEBI" id="CHEBI:57595"/>
    </reaction>
</comment>
<keyword evidence="4 8" id="KW-0472">Membrane</keyword>
<dbReference type="AlphaFoldDB" id="A0AAI8YS42"/>
<evidence type="ECO:0000256" key="1">
    <source>
        <dbReference type="ARBA" id="ARBA00004141"/>
    </source>
</evidence>
<keyword evidence="10" id="KW-1185">Reference proteome</keyword>
<keyword evidence="2 8" id="KW-0812">Transmembrane</keyword>
<evidence type="ECO:0000256" key="4">
    <source>
        <dbReference type="ARBA" id="ARBA00023136"/>
    </source>
</evidence>
<accession>A0AAI8YS42</accession>
<evidence type="ECO:0000256" key="8">
    <source>
        <dbReference type="SAM" id="Phobius"/>
    </source>
</evidence>
<dbReference type="SMART" id="SM00679">
    <property type="entry name" value="CTNS"/>
    <property type="match status" value="2"/>
</dbReference>
<feature type="transmembrane region" description="Helical" evidence="8">
    <location>
        <begin position="76"/>
        <end position="95"/>
    </location>
</feature>
<dbReference type="InterPro" id="IPR051415">
    <property type="entry name" value="LAAT-1"/>
</dbReference>
<comment type="caution">
    <text evidence="9">The sequence shown here is derived from an EMBL/GenBank/DDBJ whole genome shotgun (WGS) entry which is preliminary data.</text>
</comment>
<feature type="compositionally biased region" description="Basic and acidic residues" evidence="7">
    <location>
        <begin position="203"/>
        <end position="212"/>
    </location>
</feature>
<dbReference type="Pfam" id="PF04193">
    <property type="entry name" value="PQ-loop"/>
    <property type="match status" value="2"/>
</dbReference>
<proteinExistence type="inferred from homology"/>
<dbReference type="PANTHER" id="PTHR16201:SF34">
    <property type="entry name" value="LYSOSOMAL AMINO ACID TRANSPORTER 1"/>
    <property type="match status" value="1"/>
</dbReference>
<dbReference type="GO" id="GO:0000329">
    <property type="term" value="C:fungal-type vacuole membrane"/>
    <property type="evidence" value="ECO:0007669"/>
    <property type="project" value="TreeGrafter"/>
</dbReference>
<evidence type="ECO:0000256" key="3">
    <source>
        <dbReference type="ARBA" id="ARBA00022989"/>
    </source>
</evidence>
<evidence type="ECO:0000256" key="2">
    <source>
        <dbReference type="ARBA" id="ARBA00022692"/>
    </source>
</evidence>
<comment type="similarity">
    <text evidence="5">Belongs to the laat-1 family.</text>
</comment>
<feature type="transmembrane region" description="Helical" evidence="8">
    <location>
        <begin position="101"/>
        <end position="123"/>
    </location>
</feature>
<feature type="transmembrane region" description="Helical" evidence="8">
    <location>
        <begin position="38"/>
        <end position="56"/>
    </location>
</feature>
<feature type="compositionally biased region" description="Polar residues" evidence="7">
    <location>
        <begin position="213"/>
        <end position="225"/>
    </location>
</feature>
<reference evidence="9" key="1">
    <citation type="submission" date="2023-11" db="EMBL/GenBank/DDBJ databases">
        <authorList>
            <person name="Alioto T."/>
            <person name="Alioto T."/>
            <person name="Gomez Garrido J."/>
        </authorList>
    </citation>
    <scope>NUCLEOTIDE SEQUENCE</scope>
</reference>
<dbReference type="InterPro" id="IPR006603">
    <property type="entry name" value="PQ-loop_rpt"/>
</dbReference>
<dbReference type="Gene3D" id="1.20.1280.290">
    <property type="match status" value="2"/>
</dbReference>